<accession>A0A2H5BJ08</accession>
<sequence>MSYWVNVKAKDLIELYPHVHAHQAGAVSNQTPYDFQLTIGHGIEAHKLFERDTNQPESRYIEMYGVEAGNDELAVRQVLSALAGQLLTTHRANAHFVNMVGVHIAEQLIQLGMTHFKQGDIKFNGFLKTHSGLVQTERLWRLGNPGTSKLSLRQTLLTQQIGPNSRTTHLINLDEHHVYGIDGKYQQPSGGNGSGMMNTNSFIPGQQQQMMMQPEGYPSQQFGYGIPPQHQMGMNNNGFMNNLNYQQMQPQFGEGLRKKLPGMAELNVLLGRTQAGTDLPESMDGLHQQVPAVNNRSLVESDLGPRNEDTPIRGKVKYIEVAPVLITEDSASIVNDGSHNAYGVYRREELGGGNLAVHIGDFLDGGLAVAYATKMGKFFNVDVEDYVSPAPAEYNK</sequence>
<name>A0A2H5BJ08_9CAUD</name>
<protein>
    <submittedName>
        <fullName evidence="1">Uncharacterized protein</fullName>
    </submittedName>
</protein>
<dbReference type="Proteomes" id="UP000241260">
    <property type="component" value="Segment"/>
</dbReference>
<evidence type="ECO:0000313" key="2">
    <source>
        <dbReference type="Proteomes" id="UP000241260"/>
    </source>
</evidence>
<dbReference type="EMBL" id="MG655268">
    <property type="protein sequence ID" value="AUG86282.1"/>
    <property type="molecule type" value="Genomic_DNA"/>
</dbReference>
<keyword evidence="2" id="KW-1185">Reference proteome</keyword>
<evidence type="ECO:0000313" key="1">
    <source>
        <dbReference type="EMBL" id="AUG86282.1"/>
    </source>
</evidence>
<reference evidence="2" key="1">
    <citation type="submission" date="2017-12" db="EMBL/GenBank/DDBJ databases">
        <authorList>
            <person name="Sharma R."/>
            <person name="Yeates E.L."/>
            <person name="Beatty N.J."/>
            <person name="Choi M.C."/>
            <person name="Duncan S."/>
            <person name="Fajardo C.P."/>
            <person name="Ferguson H.P."/>
            <person name="Kruger J.L."/>
            <person name="Webb C.J."/>
            <person name="Grose J.H."/>
        </authorList>
    </citation>
    <scope>NUCLEOTIDE SEQUENCE [LARGE SCALE GENOMIC DNA]</scope>
</reference>
<gene>
    <name evidence="1" type="ORF">DESERTFOX_175</name>
</gene>
<organism evidence="1 2">
    <name type="scientific">Erwinia phage vB_EamM_Desertfox</name>
    <dbReference type="NCBI Taxonomy" id="2060127"/>
    <lineage>
        <taxon>Viruses</taxon>
        <taxon>Duplodnaviria</taxon>
        <taxon>Heunggongvirae</taxon>
        <taxon>Uroviricota</taxon>
        <taxon>Caudoviricetes</taxon>
        <taxon>Chimalliviridae</taxon>
        <taxon>Agricanvirus</taxon>
        <taxon>Agricanvirus desertfox</taxon>
    </lineage>
</organism>
<proteinExistence type="predicted"/>